<name>A0A6P8H031_ACTTE</name>
<organism evidence="3 4">
    <name type="scientific">Actinia tenebrosa</name>
    <name type="common">Australian red waratah sea anemone</name>
    <dbReference type="NCBI Taxonomy" id="6105"/>
    <lineage>
        <taxon>Eukaryota</taxon>
        <taxon>Metazoa</taxon>
        <taxon>Cnidaria</taxon>
        <taxon>Anthozoa</taxon>
        <taxon>Hexacorallia</taxon>
        <taxon>Actiniaria</taxon>
        <taxon>Actiniidae</taxon>
        <taxon>Actinia</taxon>
    </lineage>
</organism>
<gene>
    <name evidence="4 5" type="primary">LOC116286371</name>
</gene>
<proteinExistence type="predicted"/>
<evidence type="ECO:0000256" key="1">
    <source>
        <dbReference type="SAM" id="MobiDB-lite"/>
    </source>
</evidence>
<dbReference type="OrthoDB" id="10316704at2759"/>
<dbReference type="RefSeq" id="XP_031548736.1">
    <property type="nucleotide sequence ID" value="XM_031692876.1"/>
</dbReference>
<feature type="compositionally biased region" description="Basic and acidic residues" evidence="1">
    <location>
        <begin position="140"/>
        <end position="154"/>
    </location>
</feature>
<keyword evidence="2" id="KW-0472">Membrane</keyword>
<feature type="transmembrane region" description="Helical" evidence="2">
    <location>
        <begin position="28"/>
        <end position="52"/>
    </location>
</feature>
<dbReference type="AlphaFoldDB" id="A0A6P8H031"/>
<evidence type="ECO:0000256" key="2">
    <source>
        <dbReference type="SAM" id="Phobius"/>
    </source>
</evidence>
<dbReference type="GeneID" id="116286371"/>
<keyword evidence="3" id="KW-1185">Reference proteome</keyword>
<feature type="compositionally biased region" description="Polar residues" evidence="1">
    <location>
        <begin position="155"/>
        <end position="169"/>
    </location>
</feature>
<accession>A0A6P8H031</accession>
<feature type="region of interest" description="Disordered" evidence="1">
    <location>
        <begin position="109"/>
        <end position="189"/>
    </location>
</feature>
<evidence type="ECO:0000313" key="4">
    <source>
        <dbReference type="RefSeq" id="XP_031548736.1"/>
    </source>
</evidence>
<keyword evidence="2" id="KW-1133">Transmembrane helix</keyword>
<dbReference type="RefSeq" id="XP_031548737.1">
    <property type="nucleotide sequence ID" value="XM_031692877.1"/>
</dbReference>
<keyword evidence="2" id="KW-0812">Transmembrane</keyword>
<reference evidence="4 5" key="1">
    <citation type="submission" date="2025-04" db="UniProtKB">
        <authorList>
            <consortium name="RefSeq"/>
        </authorList>
    </citation>
    <scope>IDENTIFICATION</scope>
    <source>
        <tissue evidence="4 5">Tentacle</tissue>
    </source>
</reference>
<dbReference type="Proteomes" id="UP000515163">
    <property type="component" value="Unplaced"/>
</dbReference>
<dbReference type="KEGG" id="aten:116286371"/>
<evidence type="ECO:0000313" key="5">
    <source>
        <dbReference type="RefSeq" id="XP_031548737.1"/>
    </source>
</evidence>
<protein>
    <submittedName>
        <fullName evidence="4 5">Uncharacterized protein LOC116286371</fullName>
    </submittedName>
</protein>
<sequence>MESARMANFDAKHSYPPDLSESSNDNNALFMCLLAMSVVCIIQLLICVLFAYKGCKAKFSPEPPPYSPWSPFLTLRQSQQASDFNEPPPAYVTVQNELRDINEPCLASQGLDNEENDRQCDVEGVTPTSTLQDMNEEESNEKIRDTTNGTHEELSTVSQVTNNETSQGLDNEESNRQCDVDSVTPGDSS</sequence>
<evidence type="ECO:0000313" key="3">
    <source>
        <dbReference type="Proteomes" id="UP000515163"/>
    </source>
</evidence>